<evidence type="ECO:0000313" key="1">
    <source>
        <dbReference type="EMBL" id="ECK7332622.1"/>
    </source>
</evidence>
<accession>A0A5Y6MC54</accession>
<protein>
    <submittedName>
        <fullName evidence="1">Uncharacterized protein</fullName>
    </submittedName>
</protein>
<sequence length="105" mass="11593">MQFGWIMACRECEEWRIATFLRKWKSQANLPRNVLLFFKRDTNTLISGKKMPGLHQAFQQTGVIAKNQNGMSSSKSIGGSLDGAGADCCGRDCAPPLNWLPPCGC</sequence>
<proteinExistence type="predicted"/>
<dbReference type="AlphaFoldDB" id="A0A5Y6MC54"/>
<comment type="caution">
    <text evidence="1">The sequence shown here is derived from an EMBL/GenBank/DDBJ whole genome shotgun (WGS) entry which is preliminary data.</text>
</comment>
<dbReference type="EMBL" id="AAJCYV010000024">
    <property type="protein sequence ID" value="ECK7332622.1"/>
    <property type="molecule type" value="Genomic_DNA"/>
</dbReference>
<organism evidence="1">
    <name type="scientific">Salmonella houtenae</name>
    <dbReference type="NCBI Taxonomy" id="59205"/>
    <lineage>
        <taxon>Bacteria</taxon>
        <taxon>Pseudomonadati</taxon>
        <taxon>Pseudomonadota</taxon>
        <taxon>Gammaproteobacteria</taxon>
        <taxon>Enterobacterales</taxon>
        <taxon>Enterobacteriaceae</taxon>
        <taxon>Salmonella</taxon>
    </lineage>
</organism>
<name>A0A5Y6MC54_SALHO</name>
<gene>
    <name evidence="1" type="ORF">FRN20_17745</name>
</gene>
<reference evidence="1" key="1">
    <citation type="submission" date="2019-08" db="EMBL/GenBank/DDBJ databases">
        <authorList>
            <person name="Ashton P.M."/>
            <person name="Dallman T."/>
            <person name="Nair S."/>
            <person name="De Pinna E."/>
            <person name="Peters T."/>
            <person name="Grant K."/>
        </authorList>
    </citation>
    <scope>NUCLEOTIDE SEQUENCE</scope>
    <source>
        <strain evidence="1">779338</strain>
    </source>
</reference>